<reference evidence="2" key="1">
    <citation type="submission" date="2015-07" db="EMBL/GenBank/DDBJ databases">
        <title>Draft genome sequence of Streptomyces sp. CMAA 1322, a bacterium isolated from Caatinga biome, from dry forest semiarid of Brazil.</title>
        <authorList>
            <person name="Santos S.N."/>
            <person name="Gacesa R."/>
            <person name="Taketani R.G."/>
            <person name="Long P.F."/>
            <person name="Melo I.S."/>
        </authorList>
    </citation>
    <scope>NUCLEOTIDE SEQUENCE [LARGE SCALE GENOMIC DNA]</scope>
    <source>
        <strain evidence="2">CMAA 1322</strain>
    </source>
</reference>
<comment type="caution">
    <text evidence="1">The sequence shown here is derived from an EMBL/GenBank/DDBJ whole genome shotgun (WGS) entry which is preliminary data.</text>
</comment>
<accession>A0A0K9XEN1</accession>
<dbReference type="EMBL" id="LFXA01000009">
    <property type="protein sequence ID" value="KNB51556.1"/>
    <property type="molecule type" value="Genomic_DNA"/>
</dbReference>
<dbReference type="PANTHER" id="PTHR38479:SF2">
    <property type="entry name" value="WINGED HELIX DNA-BINDING DOMAIN-CONTAINING PROTEIN"/>
    <property type="match status" value="1"/>
</dbReference>
<name>A0A0K9XEN1_9ACTN</name>
<sequence>MSSRLPRITDATRRARLGRSHLLSPAHRARTAEEVAHALVALHATDPATVYLSVCARLAEPSAQAVDRALYEDVTLVKLLSMRRTLFAVTTELAPYVDASTARAVAERERRILLRHLTEHGEGGVHWDEERLAETERAALAALAARGEATTAELNKDVPALRESIVTSPDKPYAARQSVGSRVLRQLASDGHIRRARPRGSWTSSMFAWAAVAPLPEVPVRRAKAEVARRWLASFGPGTEADLKWWTGWSLGDVRTALADAGAVPVELTAGEGRALPEDLDRRDDSAPWAALLPGLDPTTMGWRRRDWYLDPALVPALFDRAGNAGPTVWWNGRVVGGWALRADGEVAWRLLADAGREAEAAVAAEAERLAGWLDGQRVTPRYRTPLERALAE</sequence>
<dbReference type="PATRIC" id="fig|1678637.3.peg.3096"/>
<evidence type="ECO:0000313" key="2">
    <source>
        <dbReference type="Proteomes" id="UP000037288"/>
    </source>
</evidence>
<dbReference type="AlphaFoldDB" id="A0A0K9XEN1"/>
<evidence type="ECO:0000313" key="1">
    <source>
        <dbReference type="EMBL" id="KNB51556.1"/>
    </source>
</evidence>
<keyword evidence="2" id="KW-1185">Reference proteome</keyword>
<evidence type="ECO:0008006" key="3">
    <source>
        <dbReference type="Google" id="ProtNLM"/>
    </source>
</evidence>
<dbReference type="PANTHER" id="PTHR38479">
    <property type="entry name" value="LMO0824 PROTEIN"/>
    <property type="match status" value="1"/>
</dbReference>
<dbReference type="STRING" id="1678637.AC230_14355"/>
<protein>
    <recommendedName>
        <fullName evidence="3">Winged helix DNA-binding domain-containing protein</fullName>
    </recommendedName>
</protein>
<dbReference type="RefSeq" id="WP_049716561.1">
    <property type="nucleotide sequence ID" value="NZ_LFXA01000009.1"/>
</dbReference>
<dbReference type="Pfam" id="PF06224">
    <property type="entry name" value="AlkZ-like"/>
    <property type="match status" value="1"/>
</dbReference>
<dbReference type="InterPro" id="IPR009351">
    <property type="entry name" value="AlkZ-like"/>
</dbReference>
<gene>
    <name evidence="1" type="ORF">AC230_14355</name>
</gene>
<dbReference type="OrthoDB" id="9148135at2"/>
<dbReference type="Proteomes" id="UP000037288">
    <property type="component" value="Unassembled WGS sequence"/>
</dbReference>
<proteinExistence type="predicted"/>
<organism evidence="1 2">
    <name type="scientific">Streptomyces caatingaensis</name>
    <dbReference type="NCBI Taxonomy" id="1678637"/>
    <lineage>
        <taxon>Bacteria</taxon>
        <taxon>Bacillati</taxon>
        <taxon>Actinomycetota</taxon>
        <taxon>Actinomycetes</taxon>
        <taxon>Kitasatosporales</taxon>
        <taxon>Streptomycetaceae</taxon>
        <taxon>Streptomyces</taxon>
    </lineage>
</organism>